<organism evidence="2 3">
    <name type="scientific">Mesorhabditis belari</name>
    <dbReference type="NCBI Taxonomy" id="2138241"/>
    <lineage>
        <taxon>Eukaryota</taxon>
        <taxon>Metazoa</taxon>
        <taxon>Ecdysozoa</taxon>
        <taxon>Nematoda</taxon>
        <taxon>Chromadorea</taxon>
        <taxon>Rhabditida</taxon>
        <taxon>Rhabditina</taxon>
        <taxon>Rhabditomorpha</taxon>
        <taxon>Rhabditoidea</taxon>
        <taxon>Rhabditidae</taxon>
        <taxon>Mesorhabditinae</taxon>
        <taxon>Mesorhabditis</taxon>
    </lineage>
</organism>
<dbReference type="WBParaSite" id="MBELARI_LOCUS13513">
    <property type="protein sequence ID" value="MBELARI_LOCUS13513"/>
    <property type="gene ID" value="MBELARI_LOCUS13513"/>
</dbReference>
<reference evidence="3" key="1">
    <citation type="submission" date="2024-02" db="UniProtKB">
        <authorList>
            <consortium name="WormBaseParasite"/>
        </authorList>
    </citation>
    <scope>IDENTIFICATION</scope>
</reference>
<dbReference type="PANTHER" id="PTHR21725:SF1">
    <property type="entry name" value="E3 UBIQUITIN-PROTEIN LIGASE UBR4"/>
    <property type="match status" value="1"/>
</dbReference>
<evidence type="ECO:0000313" key="3">
    <source>
        <dbReference type="WBParaSite" id="MBELARI_LOCUS13513"/>
    </source>
</evidence>
<name>A0AAF3J3A0_9BILA</name>
<dbReference type="Proteomes" id="UP000887575">
    <property type="component" value="Unassembled WGS sequence"/>
</dbReference>
<sequence length="1274" mass="144611">IIERQTFRPPEPTPGPSSNPLLKAVWGNGDRPFLALAGTQHIKIFNVLHDLDHCVEELVLPVGNVVDLLVDVTEAGGPKVAVLSSQGHLYIHQMQDRDVDDQLEVGSFFLTNNVNLPQVSTAISMHYSKATQLLFVSNTSATFYAQIPNGDLGKLATEHFKRLQVSDPLHCWHESDGLLSAIHHTKPTLATFIYPTMKTLLTQQIELEKAASSHVLWTNPTANGHLSVFLLNDPIKRCAVFTSNWNHERDLWIADFPREIRSIDESEEKREESVQETPQEDLVTIFEFSTPITRVSFSCDALKQYYDPDDLTKRLSTVGSMPVTILQKEDIEMEVRVQEWNVVVRAIRIEVSTTRCPAAVTFLDGFYPLQCDATRSHDIKLTRQQSLALEKSFLLKFHHSTNPFGQTAITSIQLFGVSRGEFDWPSPTRCLTSPLTLPQRFLTRLIDLYTNTIGAGIEYKASELPVHLGAGACAPRAAHSQLSISASTLLRTAVPSLNDYYNYRDRAIFNDFREFHFLGVHSIPMDILPVYINHIKLMLSTRVILYEKIVKEMFNDTMNFCQFLAEQLGMISGDSTGLIELYVLVVFHALSTGNPQKNEIEERYLELFTNQKTSKHSSKLRIVSQRLIQTFVGVSRADRNLAKGFGANRRVLKNGGALPFYTVSKLIDEDGDYKEIEKRMGKTISANELGTDDRDLFEENKECGWVLSLLKKTIEKIAGKTRMEREEREENEENDEEMDGMRRIERLRPDSQQANALIAMSIVLLAQLPSKLVVLVSESLIKMIDFNNQNLLEPQSENFRQLLLLRIISVLLQKWEEMNDRKARSPLKFSKEISHPSEENESEDGDGTREATPTREKTPRLEPTREKTPRLENDTSKLEKKKELYQLCSLLIGSGCIGICLQTLQQADIYWKSWQEPDRVLKRWMRDYEKGQSDLLNQYPKHWACADGYHLMVTDCVLRLPYLLHKNLGVTFANEWNEVLCQLMLSCSVGTVRRLTRKLLIAINDNDKNKYRLVKSRHVISGQIAQLNEKLNSANGAPPTHSQLTQMVEIVNKMSEAATERPQVWREIACEKLSWLLSIACQLPDAVSGNMVDLLVTAIRALPQEEQVASTDCLERENDDLIECQLADQLISQLENLLLFKRLLVRYLLGKDEQKRWMLHGMVRSTIQLASRNNQVTLVKILWSDLWPLGRSLGTLGAQLGDLLSTYTPRLLPHADLTTIMEQEVNAIAKAQKRLHDCGHDSSSRQMSALGLGWREAMLIDTSPCLVCTSRQVG</sequence>
<dbReference type="PANTHER" id="PTHR21725">
    <property type="entry name" value="E3 UBIQUITIN-PROTEIN LIGASE UBR4"/>
    <property type="match status" value="1"/>
</dbReference>
<protein>
    <submittedName>
        <fullName evidence="3">Uncharacterized protein</fullName>
    </submittedName>
</protein>
<proteinExistence type="predicted"/>
<dbReference type="AlphaFoldDB" id="A0AAF3J3A0"/>
<feature type="compositionally biased region" description="Basic and acidic residues" evidence="1">
    <location>
        <begin position="825"/>
        <end position="838"/>
    </location>
</feature>
<accession>A0AAF3J3A0</accession>
<evidence type="ECO:0000256" key="1">
    <source>
        <dbReference type="SAM" id="MobiDB-lite"/>
    </source>
</evidence>
<evidence type="ECO:0000313" key="2">
    <source>
        <dbReference type="Proteomes" id="UP000887575"/>
    </source>
</evidence>
<feature type="region of interest" description="Disordered" evidence="1">
    <location>
        <begin position="825"/>
        <end position="875"/>
    </location>
</feature>
<dbReference type="InterPro" id="IPR045189">
    <property type="entry name" value="UBR4-like"/>
</dbReference>
<keyword evidence="2" id="KW-1185">Reference proteome</keyword>
<feature type="compositionally biased region" description="Basic and acidic residues" evidence="1">
    <location>
        <begin position="846"/>
        <end position="875"/>
    </location>
</feature>